<name>A0ABU3A8W8_9FLAO</name>
<comment type="caution">
    <text evidence="1">The sequence shown here is derived from an EMBL/GenBank/DDBJ whole genome shotgun (WGS) entry which is preliminary data.</text>
</comment>
<organism evidence="1 2">
    <name type="scientific">Croceitalea rosinachiae</name>
    <dbReference type="NCBI Taxonomy" id="3075596"/>
    <lineage>
        <taxon>Bacteria</taxon>
        <taxon>Pseudomonadati</taxon>
        <taxon>Bacteroidota</taxon>
        <taxon>Flavobacteriia</taxon>
        <taxon>Flavobacteriales</taxon>
        <taxon>Flavobacteriaceae</taxon>
        <taxon>Croceitalea</taxon>
    </lineage>
</organism>
<protein>
    <submittedName>
        <fullName evidence="1">Uncharacterized protein</fullName>
    </submittedName>
</protein>
<keyword evidence="2" id="KW-1185">Reference proteome</keyword>
<reference evidence="1 2" key="1">
    <citation type="submission" date="2023-09" db="EMBL/GenBank/DDBJ databases">
        <authorList>
            <person name="Rey-Velasco X."/>
        </authorList>
    </citation>
    <scope>NUCLEOTIDE SEQUENCE [LARGE SCALE GENOMIC DNA]</scope>
    <source>
        <strain evidence="1 2">F388</strain>
    </source>
</reference>
<proteinExistence type="predicted"/>
<dbReference type="RefSeq" id="WP_311350176.1">
    <property type="nucleotide sequence ID" value="NZ_JAVRHR010000001.1"/>
</dbReference>
<evidence type="ECO:0000313" key="2">
    <source>
        <dbReference type="Proteomes" id="UP001255246"/>
    </source>
</evidence>
<dbReference type="Proteomes" id="UP001255246">
    <property type="component" value="Unassembled WGS sequence"/>
</dbReference>
<evidence type="ECO:0000313" key="1">
    <source>
        <dbReference type="EMBL" id="MDT0606626.1"/>
    </source>
</evidence>
<accession>A0ABU3A8W8</accession>
<gene>
    <name evidence="1" type="ORF">RM706_06275</name>
</gene>
<sequence length="127" mass="14212">MKRIFFILVILCATVRMHAQEDFSDLVKIGDQLIISKPSQNRYQFIDIPRKNFIIKRGGIANMGSLKNMIVTITEIGDSDNPKVRFKKSSGGKFFLAYRTLTANLNGAINSGELKIQSTSNKDSLAK</sequence>
<dbReference type="EMBL" id="JAVRHR010000001">
    <property type="protein sequence ID" value="MDT0606626.1"/>
    <property type="molecule type" value="Genomic_DNA"/>
</dbReference>